<dbReference type="Gene3D" id="3.30.450.20">
    <property type="entry name" value="PAS domain"/>
    <property type="match status" value="2"/>
</dbReference>
<dbReference type="Pfam" id="PF13426">
    <property type="entry name" value="PAS_9"/>
    <property type="match status" value="1"/>
</dbReference>
<dbReference type="CDD" id="cd00130">
    <property type="entry name" value="PAS"/>
    <property type="match status" value="2"/>
</dbReference>
<dbReference type="Gene3D" id="3.20.20.450">
    <property type="entry name" value="EAL domain"/>
    <property type="match status" value="1"/>
</dbReference>
<evidence type="ECO:0000259" key="2">
    <source>
        <dbReference type="PROSITE" id="PS50883"/>
    </source>
</evidence>
<evidence type="ECO:0000259" key="3">
    <source>
        <dbReference type="PROSITE" id="PS50887"/>
    </source>
</evidence>
<feature type="domain" description="GGDEF" evidence="3">
    <location>
        <begin position="261"/>
        <end position="394"/>
    </location>
</feature>
<dbReference type="InterPro" id="IPR052155">
    <property type="entry name" value="Biofilm_reg_signaling"/>
</dbReference>
<dbReference type="PROSITE" id="PS50883">
    <property type="entry name" value="EAL"/>
    <property type="match status" value="1"/>
</dbReference>
<dbReference type="Gene3D" id="3.30.70.270">
    <property type="match status" value="1"/>
</dbReference>
<dbReference type="SUPFAM" id="SSF55073">
    <property type="entry name" value="Nucleotide cyclase"/>
    <property type="match status" value="1"/>
</dbReference>
<dbReference type="NCBIfam" id="TIGR00254">
    <property type="entry name" value="GGDEF"/>
    <property type="match status" value="1"/>
</dbReference>
<dbReference type="InterPro" id="IPR035965">
    <property type="entry name" value="PAS-like_dom_sf"/>
</dbReference>
<evidence type="ECO:0000313" key="5">
    <source>
        <dbReference type="Proteomes" id="UP001500880"/>
    </source>
</evidence>
<dbReference type="PROSITE" id="PS50112">
    <property type="entry name" value="PAS"/>
    <property type="match status" value="2"/>
</dbReference>
<dbReference type="InterPro" id="IPR000160">
    <property type="entry name" value="GGDEF_dom"/>
</dbReference>
<gene>
    <name evidence="4" type="ORF">GCM10008986_21000</name>
</gene>
<keyword evidence="5" id="KW-1185">Reference proteome</keyword>
<dbReference type="InterPro" id="IPR035919">
    <property type="entry name" value="EAL_sf"/>
</dbReference>
<dbReference type="SMART" id="SM00052">
    <property type="entry name" value="EAL"/>
    <property type="match status" value="1"/>
</dbReference>
<dbReference type="RefSeq" id="WP_343840675.1">
    <property type="nucleotide sequence ID" value="NZ_BAAADO010000004.1"/>
</dbReference>
<protein>
    <submittedName>
        <fullName evidence="4">EAL domain-containing protein</fullName>
    </submittedName>
</protein>
<dbReference type="Pfam" id="PF00990">
    <property type="entry name" value="GGDEF"/>
    <property type="match status" value="1"/>
</dbReference>
<accession>A0ABN1BBH0</accession>
<dbReference type="InterPro" id="IPR043128">
    <property type="entry name" value="Rev_trsase/Diguanyl_cyclase"/>
</dbReference>
<organism evidence="4 5">
    <name type="scientific">Salinibacillus aidingensis</name>
    <dbReference type="NCBI Taxonomy" id="237684"/>
    <lineage>
        <taxon>Bacteria</taxon>
        <taxon>Bacillati</taxon>
        <taxon>Bacillota</taxon>
        <taxon>Bacilli</taxon>
        <taxon>Bacillales</taxon>
        <taxon>Bacillaceae</taxon>
        <taxon>Salinibacillus</taxon>
    </lineage>
</organism>
<dbReference type="Pfam" id="PF00563">
    <property type="entry name" value="EAL"/>
    <property type="match status" value="1"/>
</dbReference>
<dbReference type="PANTHER" id="PTHR44757">
    <property type="entry name" value="DIGUANYLATE CYCLASE DGCP"/>
    <property type="match status" value="1"/>
</dbReference>
<dbReference type="PROSITE" id="PS50887">
    <property type="entry name" value="GGDEF"/>
    <property type="match status" value="1"/>
</dbReference>
<dbReference type="EMBL" id="BAAADO010000004">
    <property type="protein sequence ID" value="GAA0494254.1"/>
    <property type="molecule type" value="Genomic_DNA"/>
</dbReference>
<name>A0ABN1BBH0_9BACI</name>
<dbReference type="CDD" id="cd01949">
    <property type="entry name" value="GGDEF"/>
    <property type="match status" value="1"/>
</dbReference>
<comment type="caution">
    <text evidence="4">The sequence shown here is derived from an EMBL/GenBank/DDBJ whole genome shotgun (WGS) entry which is preliminary data.</text>
</comment>
<reference evidence="4 5" key="1">
    <citation type="journal article" date="2019" name="Int. J. Syst. Evol. Microbiol.">
        <title>The Global Catalogue of Microorganisms (GCM) 10K type strain sequencing project: providing services to taxonomists for standard genome sequencing and annotation.</title>
        <authorList>
            <consortium name="The Broad Institute Genomics Platform"/>
            <consortium name="The Broad Institute Genome Sequencing Center for Infectious Disease"/>
            <person name="Wu L."/>
            <person name="Ma J."/>
        </authorList>
    </citation>
    <scope>NUCLEOTIDE SEQUENCE [LARGE SCALE GENOMIC DNA]</scope>
    <source>
        <strain evidence="4 5">JCM 12389</strain>
    </source>
</reference>
<dbReference type="InterPro" id="IPR001633">
    <property type="entry name" value="EAL_dom"/>
</dbReference>
<dbReference type="SUPFAM" id="SSF55785">
    <property type="entry name" value="PYP-like sensor domain (PAS domain)"/>
    <property type="match status" value="2"/>
</dbReference>
<dbReference type="NCBIfam" id="TIGR00229">
    <property type="entry name" value="sensory_box"/>
    <property type="match status" value="1"/>
</dbReference>
<dbReference type="PANTHER" id="PTHR44757:SF2">
    <property type="entry name" value="BIOFILM ARCHITECTURE MAINTENANCE PROTEIN MBAA"/>
    <property type="match status" value="1"/>
</dbReference>
<feature type="domain" description="EAL" evidence="2">
    <location>
        <begin position="403"/>
        <end position="654"/>
    </location>
</feature>
<sequence length="654" mass="75481">MGKGSQHTELMTPARMLEQLNDAIVILHAEGQVLFANQAAHILLGEEDLTGQSIELFLEHGTVMQKEREPILLELNSADQTLVQIRTWKLNDGHICLFIHPVRFNDQKENQMYALKYRMNQSHEGMVLHQAGQIIDCDDSLAKIFGYKKSELIRASIDEFIDSSYFHTLKENMKQDHDKPYLLKGYKKTGEPLYIDVLPQPYPDKDGDLRIAVIRDVTERVHNEKQIQFMAYYDELTDLPNRNYFVKTLEEAIAECRKDNGQIAVHFVDIDYFKQINDTLGYQFGDALLQACSDRLKQLLDGKNFIARMSGDEFLILQRDIQNKDEAEAFAEKVIRAFQIPIDVQDFEIFTTVSIGISLFPENGKHPNELIKQADSAMYVIKENQRNHYKIFESSITEDFKEMLTIENELRRAIKQKQFEVHYQPQVDISNNQVIGFEALLRWKHPSRGYISPGMFIPLAEKTGLIIEIGDWVLREACRQNRKWHEKGYGPTKVSVNLSVKQFLQKDLVKKVRDILQESKLDAKYLELEITESMAMSNEAYIMDTLKGLRELGVNVSIDDFGTGYSSMKYLSQFPLSKLKIDQLFIRGEQKQNQAIVKSIIHLSHSLDMKVIAEGVETKEQLEFLKGEKCDEIQGFYFSKPVAPGKAERFFSYS</sequence>
<dbReference type="Pfam" id="PF13188">
    <property type="entry name" value="PAS_8"/>
    <property type="match status" value="1"/>
</dbReference>
<feature type="domain" description="PAS" evidence="1">
    <location>
        <begin position="15"/>
        <end position="45"/>
    </location>
</feature>
<dbReference type="SMART" id="SM00267">
    <property type="entry name" value="GGDEF"/>
    <property type="match status" value="1"/>
</dbReference>
<proteinExistence type="predicted"/>
<dbReference type="SMART" id="SM00091">
    <property type="entry name" value="PAS"/>
    <property type="match status" value="2"/>
</dbReference>
<dbReference type="InterPro" id="IPR029787">
    <property type="entry name" value="Nucleotide_cyclase"/>
</dbReference>
<dbReference type="InterPro" id="IPR000014">
    <property type="entry name" value="PAS"/>
</dbReference>
<dbReference type="CDD" id="cd01948">
    <property type="entry name" value="EAL"/>
    <property type="match status" value="1"/>
</dbReference>
<dbReference type="SUPFAM" id="SSF141868">
    <property type="entry name" value="EAL domain-like"/>
    <property type="match status" value="1"/>
</dbReference>
<evidence type="ECO:0000259" key="1">
    <source>
        <dbReference type="PROSITE" id="PS50112"/>
    </source>
</evidence>
<evidence type="ECO:0000313" key="4">
    <source>
        <dbReference type="EMBL" id="GAA0494254.1"/>
    </source>
</evidence>
<feature type="domain" description="PAS" evidence="1">
    <location>
        <begin position="126"/>
        <end position="180"/>
    </location>
</feature>
<dbReference type="Proteomes" id="UP001500880">
    <property type="component" value="Unassembled WGS sequence"/>
</dbReference>